<dbReference type="Proteomes" id="UP001064504">
    <property type="component" value="Chromosome"/>
</dbReference>
<dbReference type="Gene3D" id="2.180.10.10">
    <property type="entry name" value="RHS repeat-associated core"/>
    <property type="match status" value="1"/>
</dbReference>
<dbReference type="InterPro" id="IPR050708">
    <property type="entry name" value="T6SS_VgrG/RHS"/>
</dbReference>
<feature type="transmembrane region" description="Helical" evidence="1">
    <location>
        <begin position="1695"/>
        <end position="1715"/>
    </location>
</feature>
<feature type="transmembrane region" description="Helical" evidence="1">
    <location>
        <begin position="1531"/>
        <end position="1556"/>
    </location>
</feature>
<keyword evidence="1" id="KW-0472">Membrane</keyword>
<protein>
    <recommendedName>
        <fullName evidence="4">RHS repeat-associated core domain-containing protein</fullName>
    </recommendedName>
</protein>
<keyword evidence="3" id="KW-1185">Reference proteome</keyword>
<dbReference type="Pfam" id="PF05593">
    <property type="entry name" value="RHS_repeat"/>
    <property type="match status" value="1"/>
</dbReference>
<accession>A0ABY6AP58</accession>
<dbReference type="NCBIfam" id="TIGR03696">
    <property type="entry name" value="Rhs_assc_core"/>
    <property type="match status" value="1"/>
</dbReference>
<evidence type="ECO:0000256" key="1">
    <source>
        <dbReference type="SAM" id="Phobius"/>
    </source>
</evidence>
<keyword evidence="1" id="KW-1133">Transmembrane helix</keyword>
<feature type="transmembrane region" description="Helical" evidence="1">
    <location>
        <begin position="1506"/>
        <end position="1524"/>
    </location>
</feature>
<keyword evidence="1" id="KW-0812">Transmembrane</keyword>
<name>A0ABY6AP58_9PSED</name>
<dbReference type="PANTHER" id="PTHR32305">
    <property type="match status" value="1"/>
</dbReference>
<dbReference type="InterPro" id="IPR022385">
    <property type="entry name" value="Rhs_assc_core"/>
</dbReference>
<dbReference type="EMBL" id="CP104557">
    <property type="protein sequence ID" value="UXH39789.1"/>
    <property type="molecule type" value="Genomic_DNA"/>
</dbReference>
<dbReference type="PANTHER" id="PTHR32305:SF15">
    <property type="entry name" value="PROTEIN RHSA-RELATED"/>
    <property type="match status" value="1"/>
</dbReference>
<dbReference type="InterPro" id="IPR006530">
    <property type="entry name" value="YD"/>
</dbReference>
<organism evidence="2 3">
    <name type="scientific">Pseudomonas promysalinigenes</name>
    <dbReference type="NCBI Taxonomy" id="485898"/>
    <lineage>
        <taxon>Bacteria</taxon>
        <taxon>Pseudomonadati</taxon>
        <taxon>Pseudomonadota</taxon>
        <taxon>Gammaproteobacteria</taxon>
        <taxon>Pseudomonadales</taxon>
        <taxon>Pseudomonadaceae</taxon>
        <taxon>Pseudomonas</taxon>
    </lineage>
</organism>
<evidence type="ECO:0000313" key="2">
    <source>
        <dbReference type="EMBL" id="UXH39789.1"/>
    </source>
</evidence>
<evidence type="ECO:0000313" key="3">
    <source>
        <dbReference type="Proteomes" id="UP001064504"/>
    </source>
</evidence>
<sequence length="1725" mass="190334">MSTSTHNGVVNFHSYIDSGVDLRTGTFSTNILLATLIEPDFDVRLTYSPLNQKDFGFGHGWRIPVTIYNTKSHLLSLADGRLYDVETKGAELKLKDSTGEVKLEKITSPDRLKVTYRDTGIVEWLEKKSHWYACIARTTPIGDALYFVWKVVEDSKNPKIHLTEAFKSSTAFNSVDDDGIEKTVLLSITMDALKPKIEIWPKTEEARTFSLSLDENYLKSMDNESFEPALNWKFKYDGSVSPSILSTVVSPSGKCESADYSNDEPLYPGAPPRVKVYWSDSVTVYDYRIQPIKNKSTEKFEAGNLVVFTRKLPGSPRISGEMFSFEKSPDSVSISRGTLDWVCQLEHTLSVYDKSKFMLIYSVELLCSPEDLCKVFKRIQCELSGDIQKLISHERSVFRQRKMLTDGGLVDEPYLNPQRETSAHYSLDHPKLPIQEDTRYYNITNFNGDPEDVTDLAKSTIYVKHYSWDAYGRLLKKTNENGSTAEYTYVDSEGVNELISHEVLTPYVNESTHQSTLYAYEKLEGRAYALNSIPKQSCHILSGLCRKMLTHSVSGDYQVYKSEAVKTDGFDRGRLKQQTTFRIPKASVKKDGKIDDIIHGHKPDQTTVYSYELKNQTLKITATTTGSDGCSTTYERTTSALSGVILSEKDIDGNISAYTWDSLSRLSRTVNNSGTPYETEEKFTHEIIEDEEDVKALSVKIPTTDLVDYHSYILHSDTANRVVLAVHDHGAREVASFLYCEAGPKNNPPAKWIRTQTKLYDNSGRVVSHTKHTETTAITSHVVYDLPNCYWSYTERAASKFDITHVLLDEANKSRIITYIDSDNLTEFPAQEDSPTDPISPILGEIDHSEGDLKSYLVPRFQFKPKKNVCWSRVEYLDTNGNVTETRIYTMDADEKIASSSEEAKTSVLQPTLHSSRRYSYNWHNANTSFTDERGNITSLQYDDLNRLTAITRPDASTISYAYAAGTEKPLATEVSITSGGKKTIIGTQLFDSLERLKESVSGGRKHTYEYQGATQSPQKITSPDGTALTYEVIAELGGVVKSIKATGLTHTFDYFPGSGLLKKYSDQSGYSSTLAYDKQCNIIKEDIVSGSGNASRTLTQSFSSTGQRQDFTDATNDKQSFAFDNDHISVSEDASTKVQYEYGAFGRVHKQTITDKKNKKSLIVKYSYDILGNETSRTIEIPDQSEALVIKQVHQKNGQLESRQIMQGKKTLRDERFTYTSVDLLETYTCTGSDLPLDGYNKPISKLTFKYDALGNITQCVTDFGKESDTASFLYENDKDPCQLSKVTHSHKDYPTSIVLAYDANGRMTKNERGQTLAYDALNRLSSLKDGKDTYLYHYDPKGKLTSRTKLSVRSEWLYQPGGRYPLLSNKIEGDVITRITRIGEQVAATVAQSGKSSTPDSVQLIATDALNSPVIALDNGTRTDLLKYSPSGHPDSPRTPGYFAELYDDVSGVYHLGERQYSPCLFRFTTPDSWSPFGLAGLNAYAYLDPVNCPDPEGHLSDKGIFAILMGVAFIVLGIVTLGSSIAAFAAVGLTLAVGLAIAGALATVAAGALGVASGALSDSDPELSRKLEWASFGVGIVGAGFTLGAGFAAGAARTSIGALRAGAPRLGRMARYAVTDAVSGGVQMQPLAAGTAPALARPITRSGVTLAQEFVGHSRYAFSSSSSVTSGIQSAASGMFFEAFARIAAQPAARMLGVTMGMMALLGLGIGAKQHAEMQASS</sequence>
<dbReference type="NCBIfam" id="TIGR01643">
    <property type="entry name" value="YD_repeat_2x"/>
    <property type="match status" value="1"/>
</dbReference>
<dbReference type="InterPro" id="IPR031325">
    <property type="entry name" value="RHS_repeat"/>
</dbReference>
<feature type="transmembrane region" description="Helical" evidence="1">
    <location>
        <begin position="1576"/>
        <end position="1599"/>
    </location>
</feature>
<proteinExistence type="predicted"/>
<reference evidence="2" key="1">
    <citation type="submission" date="2022-09" db="EMBL/GenBank/DDBJ databases">
        <title>Complete genome sequence of Pseudomonas promysalinigenes strain RL-WG26, a newly isolated PGPR with the potential for plant salinity stress alleviation.</title>
        <authorList>
            <person name="Ren L."/>
            <person name="Wang G."/>
            <person name="Hu H."/>
        </authorList>
    </citation>
    <scope>NUCLEOTIDE SEQUENCE</scope>
    <source>
        <strain evidence="2">RL-WG26</strain>
    </source>
</reference>
<gene>
    <name evidence="2" type="ORF">N5C08_23055</name>
</gene>
<evidence type="ECO:0008006" key="4">
    <source>
        <dbReference type="Google" id="ProtNLM"/>
    </source>
</evidence>
<dbReference type="RefSeq" id="WP_261744358.1">
    <property type="nucleotide sequence ID" value="NZ_CP104557.1"/>
</dbReference>